<keyword evidence="2" id="KW-1185">Reference proteome</keyword>
<dbReference type="EMBL" id="AHTH01000026">
    <property type="protein sequence ID" value="EHR40893.1"/>
    <property type="molecule type" value="Genomic_DNA"/>
</dbReference>
<evidence type="ECO:0000313" key="2">
    <source>
        <dbReference type="Proteomes" id="UP000012046"/>
    </source>
</evidence>
<evidence type="ECO:0000313" key="1">
    <source>
        <dbReference type="EMBL" id="EHR40893.1"/>
    </source>
</evidence>
<comment type="caution">
    <text evidence="1">The sequence shown here is derived from an EMBL/GenBank/DDBJ whole genome shotgun (WGS) entry which is preliminary data.</text>
</comment>
<gene>
    <name evidence="1" type="ORF">AJE_09379</name>
</gene>
<dbReference type="AlphaFoldDB" id="H3ZEU1"/>
<reference evidence="1 2" key="1">
    <citation type="journal article" date="2012" name="J. Bacteriol.">
        <title>Genome Sequence of Extracellular-Protease-Producing Alishewanella jeotgali Isolated from Traditional Korean Fermented Seafood.</title>
        <authorList>
            <person name="Jung J."/>
            <person name="Chun J."/>
            <person name="Park W."/>
        </authorList>
    </citation>
    <scope>NUCLEOTIDE SEQUENCE [LARGE SCALE GENOMIC DNA]</scope>
    <source>
        <strain evidence="1 2">KCTC 22429</strain>
    </source>
</reference>
<organism evidence="1 2">
    <name type="scientific">Alishewanella jeotgali KCTC 22429</name>
    <dbReference type="NCBI Taxonomy" id="1129374"/>
    <lineage>
        <taxon>Bacteria</taxon>
        <taxon>Pseudomonadati</taxon>
        <taxon>Pseudomonadota</taxon>
        <taxon>Gammaproteobacteria</taxon>
        <taxon>Alteromonadales</taxon>
        <taxon>Alteromonadaceae</taxon>
        <taxon>Alishewanella</taxon>
    </lineage>
</organism>
<sequence length="69" mass="8028">MMKIALNSAWIKTTAQPMKQRKLQVFSTFQQPLNSSSDTLVMRWPMQVRYKVLEVYTAIASNTNKGKEY</sequence>
<proteinExistence type="predicted"/>
<dbReference type="Proteomes" id="UP000012046">
    <property type="component" value="Unassembled WGS sequence"/>
</dbReference>
<name>H3ZEU1_9ALTE</name>
<protein>
    <submittedName>
        <fullName evidence="1">Uncharacterized protein</fullName>
    </submittedName>
</protein>
<accession>H3ZEU1</accession>